<accession>A0A1Q9CHP4</accession>
<dbReference type="EMBL" id="LSRX01001191">
    <property type="protein sequence ID" value="OLP82452.1"/>
    <property type="molecule type" value="Genomic_DNA"/>
</dbReference>
<organism evidence="2 3">
    <name type="scientific">Symbiodinium microadriaticum</name>
    <name type="common">Dinoflagellate</name>
    <name type="synonym">Zooxanthella microadriatica</name>
    <dbReference type="NCBI Taxonomy" id="2951"/>
    <lineage>
        <taxon>Eukaryota</taxon>
        <taxon>Sar</taxon>
        <taxon>Alveolata</taxon>
        <taxon>Dinophyceae</taxon>
        <taxon>Suessiales</taxon>
        <taxon>Symbiodiniaceae</taxon>
        <taxon>Symbiodinium</taxon>
    </lineage>
</organism>
<dbReference type="OrthoDB" id="414779at2759"/>
<feature type="region of interest" description="Disordered" evidence="1">
    <location>
        <begin position="547"/>
        <end position="622"/>
    </location>
</feature>
<name>A0A1Q9CHP4_SYMMI</name>
<gene>
    <name evidence="2" type="ORF">AK812_SmicGene36893</name>
</gene>
<dbReference type="AlphaFoldDB" id="A0A1Q9CHP4"/>
<evidence type="ECO:0000256" key="1">
    <source>
        <dbReference type="SAM" id="MobiDB-lite"/>
    </source>
</evidence>
<keyword evidence="3" id="KW-1185">Reference proteome</keyword>
<sequence>MSGEWVSGDFNLDDVKKAVDNLKVYPIDMHSFHESSSGPLTFADLPTLDFPAGGKIKCFVDLVPDVDSDVPKAIIKESLQSKTYEDIPAPFGMKSKATGPFKLDIAIMLQHNGKHTVIKVFHFPQLMKVDVARGLCYGTPYCFNWQGEVKTMKKCIHFVFERLGGFQCRQHVFRTSEEGKPENERSQEEWDFGFDFIEQKGPRENIKNRMLRWVTVQTSCKDSPIFRWPPVLVEKSLRNLAQDGVLAQVHTSWCLTLYDIDVRVLQALAPLFSSFSEKALGLFGEPGAGKTPVARSVAMALSRYYINRIGQQGEVEPSFRQILRPDIFDDGTLPEQPFKKLKAFTDVGNIESMSKERWGAAKWVKGQPRIYCVNDYDRNAEPKNDLPILSHRQGIISYVAHKDFLNMLEPAWCPKDKNEANVMAVLKRTHILLNTKTFLYVRPASEKETPVLRIPLDDKQDFLHLESRAAYDYHRKGGTEMPKDFDRKVAWETEWMEKVMKGDLSGLKYRCTIIKKNVFSDHVTPSLQPQLDLSHALVKNVSNLFEAPNPSSARSDMEKSTSSDAQSKPSTEASTSSDARPSKKVKMEPGIFRTLTSSQVGGAIDLDSSPEKPPRPSVVEQSLTQQLEEIMQQDEIPNPGSVDFPCGDEAGDAHDEEDQLSFGDDMDVVEQEGAGASKTSLQTQASILLCATAAVPQHCLSKIMDVDDKIVSRIYNNLDIARARFVLAHEKRIQYGGSARWEDVEADEVDLGKGLVENYDKPKLNTKWEQWLGVVQRGSPGSLRLIRLDPPLTKPRSPGPGPIRKRDWKPVAKQYLEGRRIVLHTDGARAYKLKLDQVQHCNVVHKKKQVKVNGKAA</sequence>
<dbReference type="PRINTS" id="PR00830">
    <property type="entry name" value="ENDOLAPTASE"/>
</dbReference>
<dbReference type="Proteomes" id="UP000186817">
    <property type="component" value="Unassembled WGS sequence"/>
</dbReference>
<feature type="compositionally biased region" description="Polar residues" evidence="1">
    <location>
        <begin position="562"/>
        <end position="579"/>
    </location>
</feature>
<reference evidence="2 3" key="1">
    <citation type="submission" date="2016-02" db="EMBL/GenBank/DDBJ databases">
        <title>Genome analysis of coral dinoflagellate symbionts highlights evolutionary adaptations to a symbiotic lifestyle.</title>
        <authorList>
            <person name="Aranda M."/>
            <person name="Li Y."/>
            <person name="Liew Y.J."/>
            <person name="Baumgarten S."/>
            <person name="Simakov O."/>
            <person name="Wilson M."/>
            <person name="Piel J."/>
            <person name="Ashoor H."/>
            <person name="Bougouffa S."/>
            <person name="Bajic V.B."/>
            <person name="Ryu T."/>
            <person name="Ravasi T."/>
            <person name="Bayer T."/>
            <person name="Micklem G."/>
            <person name="Kim H."/>
            <person name="Bhak J."/>
            <person name="Lajeunesse T.C."/>
            <person name="Voolstra C.R."/>
        </authorList>
    </citation>
    <scope>NUCLEOTIDE SEQUENCE [LARGE SCALE GENOMIC DNA]</scope>
    <source>
        <strain evidence="2 3">CCMP2467</strain>
    </source>
</reference>
<comment type="caution">
    <text evidence="2">The sequence shown here is derived from an EMBL/GenBank/DDBJ whole genome shotgun (WGS) entry which is preliminary data.</text>
</comment>
<proteinExistence type="predicted"/>
<evidence type="ECO:0000313" key="3">
    <source>
        <dbReference type="Proteomes" id="UP000186817"/>
    </source>
</evidence>
<evidence type="ECO:0000313" key="2">
    <source>
        <dbReference type="EMBL" id="OLP82452.1"/>
    </source>
</evidence>
<protein>
    <submittedName>
        <fullName evidence="2">Uncharacterized protein</fullName>
    </submittedName>
</protein>